<evidence type="ECO:0000313" key="1">
    <source>
        <dbReference type="EMBL" id="MBM7619171.1"/>
    </source>
</evidence>
<organism evidence="1 2">
    <name type="scientific">Sutcliffiella tianshenii</name>
    <dbReference type="NCBI Taxonomy" id="1463404"/>
    <lineage>
        <taxon>Bacteria</taxon>
        <taxon>Bacillati</taxon>
        <taxon>Bacillota</taxon>
        <taxon>Bacilli</taxon>
        <taxon>Bacillales</taxon>
        <taxon>Bacillaceae</taxon>
        <taxon>Sutcliffiella</taxon>
    </lineage>
</organism>
<sequence length="202" mass="22914">MRMIALLIIVAAGISSIGCSIKDMKGVEAPEPVAEKEMTAEDTAFAAVKLIKEKDFSALKGLIHPTKGVRFTPYGYVDVNRNLVFTASEIGDLKENQKVYLWGEYDGTGDPIQLSFHDYYKKFIYDADFLLAEEISINKRIGQGNSIDNSKEVYPDSTVVEFHFPGFEEKYEGMDWKSLRVVLEKLDNNWYVVGIIHDQWTI</sequence>
<reference evidence="1 2" key="1">
    <citation type="submission" date="2021-01" db="EMBL/GenBank/DDBJ databases">
        <title>Genomic Encyclopedia of Type Strains, Phase IV (KMG-IV): sequencing the most valuable type-strain genomes for metagenomic binning, comparative biology and taxonomic classification.</title>
        <authorList>
            <person name="Goeker M."/>
        </authorList>
    </citation>
    <scope>NUCLEOTIDE SEQUENCE [LARGE SCALE GENOMIC DNA]</scope>
    <source>
        <strain evidence="1 2">DSM 25879</strain>
    </source>
</reference>
<comment type="caution">
    <text evidence="1">The sequence shown here is derived from an EMBL/GenBank/DDBJ whole genome shotgun (WGS) entry which is preliminary data.</text>
</comment>
<evidence type="ECO:0008006" key="3">
    <source>
        <dbReference type="Google" id="ProtNLM"/>
    </source>
</evidence>
<protein>
    <recommendedName>
        <fullName evidence="3">Lipoprotein</fullName>
    </recommendedName>
</protein>
<proteinExistence type="predicted"/>
<dbReference type="Proteomes" id="UP000737402">
    <property type="component" value="Unassembled WGS sequence"/>
</dbReference>
<keyword evidence="2" id="KW-1185">Reference proteome</keyword>
<dbReference type="RefSeq" id="WP_204414041.1">
    <property type="nucleotide sequence ID" value="NZ_JAFBED010000002.1"/>
</dbReference>
<evidence type="ECO:0000313" key="2">
    <source>
        <dbReference type="Proteomes" id="UP000737402"/>
    </source>
</evidence>
<name>A0ABS2NWX5_9BACI</name>
<dbReference type="PROSITE" id="PS51257">
    <property type="entry name" value="PROKAR_LIPOPROTEIN"/>
    <property type="match status" value="1"/>
</dbReference>
<gene>
    <name evidence="1" type="ORF">JOC95_001020</name>
</gene>
<accession>A0ABS2NWX5</accession>
<dbReference type="EMBL" id="JAFBED010000002">
    <property type="protein sequence ID" value="MBM7619171.1"/>
    <property type="molecule type" value="Genomic_DNA"/>
</dbReference>